<dbReference type="GeneID" id="94289573"/>
<keyword evidence="4" id="KW-1185">Reference proteome</keyword>
<evidence type="ECO:0000313" key="3">
    <source>
        <dbReference type="EMBL" id="KAG5500401.1"/>
    </source>
</evidence>
<comment type="caution">
    <text evidence="3">The sequence shown here is derived from an EMBL/GenBank/DDBJ whole genome shotgun (WGS) entry which is preliminary data.</text>
</comment>
<dbReference type="RefSeq" id="XP_067755735.1">
    <property type="nucleotide sequence ID" value="XM_067899496.1"/>
</dbReference>
<feature type="region of interest" description="Disordered" evidence="2">
    <location>
        <begin position="45"/>
        <end position="69"/>
    </location>
</feature>
<feature type="region of interest" description="Disordered" evidence="2">
    <location>
        <begin position="83"/>
        <end position="103"/>
    </location>
</feature>
<name>A0A836HWL9_9TRYP</name>
<dbReference type="AlphaFoldDB" id="A0A836HWL9"/>
<accession>A0A836HWL9</accession>
<reference evidence="3 4" key="1">
    <citation type="submission" date="2021-02" db="EMBL/GenBank/DDBJ databases">
        <title>Porcisia hertigi Genome sequencing and assembly.</title>
        <authorList>
            <person name="Almutairi H."/>
            <person name="Gatherer D."/>
        </authorList>
    </citation>
    <scope>NUCLEOTIDE SEQUENCE [LARGE SCALE GENOMIC DNA]</scope>
    <source>
        <strain evidence="3 4">C119</strain>
    </source>
</reference>
<evidence type="ECO:0000256" key="1">
    <source>
        <dbReference type="SAM" id="Coils"/>
    </source>
</evidence>
<dbReference type="EMBL" id="JAFJZO010000028">
    <property type="protein sequence ID" value="KAG5500401.1"/>
    <property type="molecule type" value="Genomic_DNA"/>
</dbReference>
<evidence type="ECO:0000256" key="2">
    <source>
        <dbReference type="SAM" id="MobiDB-lite"/>
    </source>
</evidence>
<sequence>MTSSRTSSMYVSPNLGPTVPWGQQTSTGVFRPPPAISLNVSSTDIPQHVGKTAPPGYSSGVGSETADEHGLGLDLASAPHYPLGDGVQHDGRNGTGSQVAPSPPLGSISSPYYPKSCFCGVPVPPVVANPHGVAGASNGDGGGSAATYPVDRIMKMISYSVHLEEDTFLAKKESNRVLEKELQHEQDLRRDTQQQLEVLDERLQTLQGIREAQSRLGANFGLTL</sequence>
<proteinExistence type="predicted"/>
<protein>
    <submittedName>
        <fullName evidence="3">Uncharacterized protein</fullName>
    </submittedName>
</protein>
<dbReference type="OrthoDB" id="271744at2759"/>
<organism evidence="3 4">
    <name type="scientific">Porcisia hertigi</name>
    <dbReference type="NCBI Taxonomy" id="2761500"/>
    <lineage>
        <taxon>Eukaryota</taxon>
        <taxon>Discoba</taxon>
        <taxon>Euglenozoa</taxon>
        <taxon>Kinetoplastea</taxon>
        <taxon>Metakinetoplastina</taxon>
        <taxon>Trypanosomatida</taxon>
        <taxon>Trypanosomatidae</taxon>
        <taxon>Leishmaniinae</taxon>
        <taxon>Porcisia</taxon>
    </lineage>
</organism>
<dbReference type="KEGG" id="phet:94289573"/>
<feature type="coiled-coil region" evidence="1">
    <location>
        <begin position="175"/>
        <end position="209"/>
    </location>
</feature>
<evidence type="ECO:0000313" key="4">
    <source>
        <dbReference type="Proteomes" id="UP000674318"/>
    </source>
</evidence>
<dbReference type="Proteomes" id="UP000674318">
    <property type="component" value="Chromosome 28"/>
</dbReference>
<gene>
    <name evidence="3" type="ORF">JKF63_03493</name>
</gene>
<keyword evidence="1" id="KW-0175">Coiled coil</keyword>